<reference evidence="5" key="1">
    <citation type="submission" date="2019-09" db="EMBL/GenBank/DDBJ databases">
        <title>Mumia zhuanghuii sp. nov. isolated from the intestinal contents of plateau pika (Ochotona curzoniae) in the Qinghai-Tibet plateau of China.</title>
        <authorList>
            <person name="Tian Z."/>
        </authorList>
    </citation>
    <scope>NUCLEOTIDE SEQUENCE [LARGE SCALE GENOMIC DNA]</scope>
    <source>
        <strain evidence="5">JCM 30598</strain>
    </source>
</reference>
<keyword evidence="2 4" id="KW-0378">Hydrolase</keyword>
<keyword evidence="3" id="KW-0732">Signal</keyword>
<evidence type="ECO:0000256" key="3">
    <source>
        <dbReference type="SAM" id="SignalP"/>
    </source>
</evidence>
<gene>
    <name evidence="4" type="primary">dacB</name>
    <name evidence="4" type="ORF">F6B43_04045</name>
</gene>
<dbReference type="RefSeq" id="WP_150447589.1">
    <property type="nucleotide sequence ID" value="NZ_VYSA01000001.1"/>
</dbReference>
<dbReference type="Gene3D" id="3.40.710.10">
    <property type="entry name" value="DD-peptidase/beta-lactamase superfamily"/>
    <property type="match status" value="1"/>
</dbReference>
<protein>
    <submittedName>
        <fullName evidence="4">D-alanyl-D-alanine carboxypeptidase/D-alanyl-D-alanine-endopeptidase</fullName>
        <ecNumber evidence="4">3.4.16.4</ecNumber>
    </submittedName>
</protein>
<evidence type="ECO:0000313" key="5">
    <source>
        <dbReference type="Proteomes" id="UP000325827"/>
    </source>
</evidence>
<comment type="caution">
    <text evidence="4">The sequence shown here is derived from an EMBL/GenBank/DDBJ whole genome shotgun (WGS) entry which is preliminary data.</text>
</comment>
<accession>A0A5J5J411</accession>
<dbReference type="PROSITE" id="PS51257">
    <property type="entry name" value="PROKAR_LIPOPROTEIN"/>
    <property type="match status" value="1"/>
</dbReference>
<dbReference type="InterPro" id="IPR000667">
    <property type="entry name" value="Peptidase_S13"/>
</dbReference>
<feature type="chain" id="PRO_5023896256" evidence="3">
    <location>
        <begin position="29"/>
        <end position="536"/>
    </location>
</feature>
<dbReference type="Gene3D" id="3.50.80.20">
    <property type="entry name" value="D-Ala-D-Ala carboxypeptidase C, peptidase S13"/>
    <property type="match status" value="1"/>
</dbReference>
<dbReference type="NCBIfam" id="TIGR00666">
    <property type="entry name" value="PBP4"/>
    <property type="match status" value="1"/>
</dbReference>
<dbReference type="SUPFAM" id="SSF56601">
    <property type="entry name" value="beta-lactamase/transpeptidase-like"/>
    <property type="match status" value="1"/>
</dbReference>
<organism evidence="4 5">
    <name type="scientific">Microbacterium rhizomatis</name>
    <dbReference type="NCBI Taxonomy" id="1631477"/>
    <lineage>
        <taxon>Bacteria</taxon>
        <taxon>Bacillati</taxon>
        <taxon>Actinomycetota</taxon>
        <taxon>Actinomycetes</taxon>
        <taxon>Micrococcales</taxon>
        <taxon>Microbacteriaceae</taxon>
        <taxon>Microbacterium</taxon>
    </lineage>
</organism>
<sequence length="536" mass="54765">MTFSLRSAPLAGFAALAAIALVITGCTAEPPTPVPTASDASALPPEILAIMDDPNYEGGRWGLSLIDLETGKTVLAMNPDEKFRMGSTAKILSVTAALDKLGADHRIDTPVIATGPISGGTLTGDLVLRGMGDLTLGAGVKADGTIDVQTFDHYDANVLPGLATLPAEDPLSGLDSLAAQVKAAGVNRVAGDVLVDDRLWDPVVLDKIPITPIVVNDNLIDFVVTPGAAAGDPATVTWRPQTAAYQPAFAVTTGATGSPIDLDVTPGDGGALALAGSVPAGAAPVVHTYQVPDPATWARTLFMEALVRAGVEVTSDPLTANPVASLPAAAELDASAPIAVYTSPPFAETARLINKVSHNLGANQLPLLLAAQEGKRTLDDGLAIEMSVLENGGLTTDEVTVTDGQGLPDNVITPAGLTDYLKYLTTTATFDTFYDSTPILGVDGSLASVLPAGDPAIGKAHAKTGTLVGADDATGGFVLETKALAGYLDAKSGKKYGFAIYVNDVPLGKDPTAVQGKVIQANADIGKITSLLYGLY</sequence>
<dbReference type="PANTHER" id="PTHR30023:SF0">
    <property type="entry name" value="PENICILLIN-SENSITIVE CARBOXYPEPTIDASE A"/>
    <property type="match status" value="1"/>
</dbReference>
<dbReference type="InterPro" id="IPR012338">
    <property type="entry name" value="Beta-lactam/transpept-like"/>
</dbReference>
<dbReference type="GO" id="GO:0006508">
    <property type="term" value="P:proteolysis"/>
    <property type="evidence" value="ECO:0007669"/>
    <property type="project" value="InterPro"/>
</dbReference>
<dbReference type="AlphaFoldDB" id="A0A5J5J411"/>
<dbReference type="EC" id="3.4.16.4" evidence="4"/>
<keyword evidence="4" id="KW-0645">Protease</keyword>
<keyword evidence="5" id="KW-1185">Reference proteome</keyword>
<name>A0A5J5J411_9MICO</name>
<evidence type="ECO:0000313" key="4">
    <source>
        <dbReference type="EMBL" id="KAA9110816.1"/>
    </source>
</evidence>
<dbReference type="OrthoDB" id="9802627at2"/>
<proteinExistence type="inferred from homology"/>
<evidence type="ECO:0000256" key="1">
    <source>
        <dbReference type="ARBA" id="ARBA00006096"/>
    </source>
</evidence>
<dbReference type="GO" id="GO:0009002">
    <property type="term" value="F:serine-type D-Ala-D-Ala carboxypeptidase activity"/>
    <property type="evidence" value="ECO:0007669"/>
    <property type="project" value="UniProtKB-EC"/>
</dbReference>
<dbReference type="EMBL" id="VYSA01000001">
    <property type="protein sequence ID" value="KAA9110816.1"/>
    <property type="molecule type" value="Genomic_DNA"/>
</dbReference>
<keyword evidence="4" id="KW-0121">Carboxypeptidase</keyword>
<feature type="signal peptide" evidence="3">
    <location>
        <begin position="1"/>
        <end position="28"/>
    </location>
</feature>
<dbReference type="Proteomes" id="UP000325827">
    <property type="component" value="Unassembled WGS sequence"/>
</dbReference>
<dbReference type="PANTHER" id="PTHR30023">
    <property type="entry name" value="D-ALANYL-D-ALANINE CARBOXYPEPTIDASE"/>
    <property type="match status" value="1"/>
</dbReference>
<comment type="similarity">
    <text evidence="1">Belongs to the peptidase S13 family.</text>
</comment>
<evidence type="ECO:0000256" key="2">
    <source>
        <dbReference type="ARBA" id="ARBA00022801"/>
    </source>
</evidence>
<dbReference type="GO" id="GO:0000270">
    <property type="term" value="P:peptidoglycan metabolic process"/>
    <property type="evidence" value="ECO:0007669"/>
    <property type="project" value="TreeGrafter"/>
</dbReference>
<dbReference type="Pfam" id="PF02113">
    <property type="entry name" value="Peptidase_S13"/>
    <property type="match status" value="1"/>
</dbReference>